<reference evidence="1" key="1">
    <citation type="submission" date="2014-09" db="EMBL/GenBank/DDBJ databases">
        <authorList>
            <person name="Magalhaes I.L.F."/>
            <person name="Oliveira U."/>
            <person name="Santos F.R."/>
            <person name="Vidigal T.H.D.A."/>
            <person name="Brescovit A.D."/>
            <person name="Santos A.J."/>
        </authorList>
    </citation>
    <scope>NUCLEOTIDE SEQUENCE</scope>
    <source>
        <tissue evidence="1">Shoot tissue taken approximately 20 cm above the soil surface</tissue>
    </source>
</reference>
<accession>A0A0A8YKU9</accession>
<dbReference type="AlphaFoldDB" id="A0A0A8YKU9"/>
<evidence type="ECO:0000313" key="1">
    <source>
        <dbReference type="EMBL" id="JAD27001.1"/>
    </source>
</evidence>
<sequence>MVDIAKSWQLQETYVDSFITQSYRFWKLSTNYLFFNV</sequence>
<dbReference type="EMBL" id="GBRH01270894">
    <property type="protein sequence ID" value="JAD27001.1"/>
    <property type="molecule type" value="Transcribed_RNA"/>
</dbReference>
<proteinExistence type="predicted"/>
<name>A0A0A8YKU9_ARUDO</name>
<protein>
    <submittedName>
        <fullName evidence="1">Uncharacterized protein</fullName>
    </submittedName>
</protein>
<reference evidence="1" key="2">
    <citation type="journal article" date="2015" name="Data Brief">
        <title>Shoot transcriptome of the giant reed, Arundo donax.</title>
        <authorList>
            <person name="Barrero R.A."/>
            <person name="Guerrero F.D."/>
            <person name="Moolhuijzen P."/>
            <person name="Goolsby J.A."/>
            <person name="Tidwell J."/>
            <person name="Bellgard S.E."/>
            <person name="Bellgard M.I."/>
        </authorList>
    </citation>
    <scope>NUCLEOTIDE SEQUENCE</scope>
    <source>
        <tissue evidence="1">Shoot tissue taken approximately 20 cm above the soil surface</tissue>
    </source>
</reference>
<organism evidence="1">
    <name type="scientific">Arundo donax</name>
    <name type="common">Giant reed</name>
    <name type="synonym">Donax arundinaceus</name>
    <dbReference type="NCBI Taxonomy" id="35708"/>
    <lineage>
        <taxon>Eukaryota</taxon>
        <taxon>Viridiplantae</taxon>
        <taxon>Streptophyta</taxon>
        <taxon>Embryophyta</taxon>
        <taxon>Tracheophyta</taxon>
        <taxon>Spermatophyta</taxon>
        <taxon>Magnoliopsida</taxon>
        <taxon>Liliopsida</taxon>
        <taxon>Poales</taxon>
        <taxon>Poaceae</taxon>
        <taxon>PACMAD clade</taxon>
        <taxon>Arundinoideae</taxon>
        <taxon>Arundineae</taxon>
        <taxon>Arundo</taxon>
    </lineage>
</organism>